<feature type="domain" description="VOC" evidence="2">
    <location>
        <begin position="91"/>
        <end position="204"/>
    </location>
</feature>
<name>A0A1J5QUP7_9ZZZZ</name>
<feature type="region of interest" description="Disordered" evidence="1">
    <location>
        <begin position="194"/>
        <end position="221"/>
    </location>
</feature>
<organism evidence="3">
    <name type="scientific">mine drainage metagenome</name>
    <dbReference type="NCBI Taxonomy" id="410659"/>
    <lineage>
        <taxon>unclassified sequences</taxon>
        <taxon>metagenomes</taxon>
        <taxon>ecological metagenomes</taxon>
    </lineage>
</organism>
<dbReference type="InterPro" id="IPR004360">
    <property type="entry name" value="Glyas_Fos-R_dOase_dom"/>
</dbReference>
<dbReference type="InterPro" id="IPR052164">
    <property type="entry name" value="Anthracycline_SecMetBiosynth"/>
</dbReference>
<evidence type="ECO:0000256" key="1">
    <source>
        <dbReference type="SAM" id="MobiDB-lite"/>
    </source>
</evidence>
<dbReference type="InterPro" id="IPR029068">
    <property type="entry name" value="Glyas_Bleomycin-R_OHBP_Dase"/>
</dbReference>
<reference evidence="3" key="1">
    <citation type="submission" date="2016-10" db="EMBL/GenBank/DDBJ databases">
        <title>Sequence of Gallionella enrichment culture.</title>
        <authorList>
            <person name="Poehlein A."/>
            <person name="Muehling M."/>
            <person name="Daniel R."/>
        </authorList>
    </citation>
    <scope>NUCLEOTIDE SEQUENCE</scope>
</reference>
<sequence length="221" mass="23880">MIALRWWQFVAWFRNHVGNRKAGMQNVTVSRTSLGSIALASGLFLCGSFPLTAFAASPTPPRSSASAPGTAPSQAQAAARAGVAAREKVVGIGGFFFRSKDPKALAKWYEVHLGITLTPETYGGAVWQQGAGPTVFQPFPANTDYFGAPDKQWMIDFRVSNLDAMVRQLRASHIEVTADPTVYPNGRFARLSDPEGNAIELWEPTRPKSAPQPPIHSGKSP</sequence>
<dbReference type="Gene3D" id="3.10.180.10">
    <property type="entry name" value="2,3-Dihydroxybiphenyl 1,2-Dioxygenase, domain 1"/>
    <property type="match status" value="1"/>
</dbReference>
<dbReference type="PANTHER" id="PTHR33993">
    <property type="entry name" value="GLYOXALASE-RELATED"/>
    <property type="match status" value="1"/>
</dbReference>
<proteinExistence type="predicted"/>
<accession>A0A1J5QUP7</accession>
<evidence type="ECO:0000259" key="2">
    <source>
        <dbReference type="PROSITE" id="PS51819"/>
    </source>
</evidence>
<dbReference type="PROSITE" id="PS51819">
    <property type="entry name" value="VOC"/>
    <property type="match status" value="1"/>
</dbReference>
<dbReference type="EMBL" id="MLJW01000692">
    <property type="protein sequence ID" value="OIQ83564.1"/>
    <property type="molecule type" value="Genomic_DNA"/>
</dbReference>
<gene>
    <name evidence="3" type="ORF">GALL_346410</name>
</gene>
<dbReference type="AlphaFoldDB" id="A0A1J5QUP7"/>
<dbReference type="SUPFAM" id="SSF54593">
    <property type="entry name" value="Glyoxalase/Bleomycin resistance protein/Dihydroxybiphenyl dioxygenase"/>
    <property type="match status" value="1"/>
</dbReference>
<dbReference type="InterPro" id="IPR037523">
    <property type="entry name" value="VOC_core"/>
</dbReference>
<protein>
    <submittedName>
        <fullName evidence="3">Glyoxalase-like domain protein</fullName>
    </submittedName>
</protein>
<evidence type="ECO:0000313" key="3">
    <source>
        <dbReference type="EMBL" id="OIQ83564.1"/>
    </source>
</evidence>
<comment type="caution">
    <text evidence="3">The sequence shown here is derived from an EMBL/GenBank/DDBJ whole genome shotgun (WGS) entry which is preliminary data.</text>
</comment>
<dbReference type="Pfam" id="PF00903">
    <property type="entry name" value="Glyoxalase"/>
    <property type="match status" value="1"/>
</dbReference>
<dbReference type="PANTHER" id="PTHR33993:SF5">
    <property type="entry name" value="GLYOXALASE"/>
    <property type="match status" value="1"/>
</dbReference>